<dbReference type="EMBL" id="MJLZ01000020">
    <property type="protein sequence ID" value="RLM23640.1"/>
    <property type="molecule type" value="Genomic_DNA"/>
</dbReference>
<organism evidence="1 2">
    <name type="scientific">Brenneria alni</name>
    <dbReference type="NCBI Taxonomy" id="71656"/>
    <lineage>
        <taxon>Bacteria</taxon>
        <taxon>Pseudomonadati</taxon>
        <taxon>Pseudomonadota</taxon>
        <taxon>Gammaproteobacteria</taxon>
        <taxon>Enterobacterales</taxon>
        <taxon>Pectobacteriaceae</taxon>
        <taxon>Brenneria</taxon>
    </lineage>
</organism>
<reference evidence="1 2" key="1">
    <citation type="submission" date="2016-09" db="EMBL/GenBank/DDBJ databases">
        <authorList>
            <person name="Doonan J."/>
            <person name="Pachebat J.A."/>
            <person name="Golyshin P.N."/>
            <person name="Denman S."/>
            <person name="Mcdonald J.E."/>
        </authorList>
    </citation>
    <scope>NUCLEOTIDE SEQUENCE [LARGE SCALE GENOMIC DNA]</scope>
    <source>
        <strain evidence="1 2">NCPPB 3934</strain>
    </source>
</reference>
<gene>
    <name evidence="1" type="ORF">BIY29_10075</name>
</gene>
<dbReference type="RefSeq" id="WP_121575060.1">
    <property type="nucleotide sequence ID" value="NZ_MJLZ01000020.1"/>
</dbReference>
<dbReference type="AlphaFoldDB" id="A0A421DND8"/>
<comment type="caution">
    <text evidence="1">The sequence shown here is derived from an EMBL/GenBank/DDBJ whole genome shotgun (WGS) entry which is preliminary data.</text>
</comment>
<sequence>MKPSALKPGMRVLLQPTLGKSTELLSATVVSRMPTAYGRKGQTVINVDVFGGLNGPDDNGPVHLSDYEVSRFLHPMEAR</sequence>
<dbReference type="Proteomes" id="UP000285648">
    <property type="component" value="Unassembled WGS sequence"/>
</dbReference>
<name>A0A421DND8_9GAMM</name>
<proteinExistence type="predicted"/>
<dbReference type="OrthoDB" id="6637669at2"/>
<accession>A0A421DND8</accession>
<keyword evidence="2" id="KW-1185">Reference proteome</keyword>
<evidence type="ECO:0000313" key="1">
    <source>
        <dbReference type="EMBL" id="RLM23640.1"/>
    </source>
</evidence>
<protein>
    <submittedName>
        <fullName evidence="1">Uncharacterized protein</fullName>
    </submittedName>
</protein>
<evidence type="ECO:0000313" key="2">
    <source>
        <dbReference type="Proteomes" id="UP000285648"/>
    </source>
</evidence>